<dbReference type="AlphaFoldDB" id="A0A0A9GJN5"/>
<keyword evidence="1" id="KW-1133">Transmembrane helix</keyword>
<evidence type="ECO:0000256" key="1">
    <source>
        <dbReference type="SAM" id="Phobius"/>
    </source>
</evidence>
<reference evidence="2" key="2">
    <citation type="journal article" date="2015" name="Data Brief">
        <title>Shoot transcriptome of the giant reed, Arundo donax.</title>
        <authorList>
            <person name="Barrero R.A."/>
            <person name="Guerrero F.D."/>
            <person name="Moolhuijzen P."/>
            <person name="Goolsby J.A."/>
            <person name="Tidwell J."/>
            <person name="Bellgard S.E."/>
            <person name="Bellgard M.I."/>
        </authorList>
    </citation>
    <scope>NUCLEOTIDE SEQUENCE</scope>
    <source>
        <tissue evidence="2">Shoot tissue taken approximately 20 cm above the soil surface</tissue>
    </source>
</reference>
<dbReference type="EMBL" id="GBRH01172546">
    <property type="protein sequence ID" value="JAE25350.1"/>
    <property type="molecule type" value="Transcribed_RNA"/>
</dbReference>
<name>A0A0A9GJN5_ARUDO</name>
<protein>
    <submittedName>
        <fullName evidence="2">Uncharacterized protein</fullName>
    </submittedName>
</protein>
<proteinExistence type="predicted"/>
<keyword evidence="1" id="KW-0472">Membrane</keyword>
<reference evidence="2" key="1">
    <citation type="submission" date="2014-09" db="EMBL/GenBank/DDBJ databases">
        <authorList>
            <person name="Magalhaes I.L.F."/>
            <person name="Oliveira U."/>
            <person name="Santos F.R."/>
            <person name="Vidigal T.H.D.A."/>
            <person name="Brescovit A.D."/>
            <person name="Santos A.J."/>
        </authorList>
    </citation>
    <scope>NUCLEOTIDE SEQUENCE</scope>
    <source>
        <tissue evidence="2">Shoot tissue taken approximately 20 cm above the soil surface</tissue>
    </source>
</reference>
<feature type="transmembrane region" description="Helical" evidence="1">
    <location>
        <begin position="16"/>
        <end position="34"/>
    </location>
</feature>
<organism evidence="2">
    <name type="scientific">Arundo donax</name>
    <name type="common">Giant reed</name>
    <name type="synonym">Donax arundinaceus</name>
    <dbReference type="NCBI Taxonomy" id="35708"/>
    <lineage>
        <taxon>Eukaryota</taxon>
        <taxon>Viridiplantae</taxon>
        <taxon>Streptophyta</taxon>
        <taxon>Embryophyta</taxon>
        <taxon>Tracheophyta</taxon>
        <taxon>Spermatophyta</taxon>
        <taxon>Magnoliopsida</taxon>
        <taxon>Liliopsida</taxon>
        <taxon>Poales</taxon>
        <taxon>Poaceae</taxon>
        <taxon>PACMAD clade</taxon>
        <taxon>Arundinoideae</taxon>
        <taxon>Arundineae</taxon>
        <taxon>Arundo</taxon>
    </lineage>
</organism>
<evidence type="ECO:0000313" key="2">
    <source>
        <dbReference type="EMBL" id="JAE25350.1"/>
    </source>
</evidence>
<keyword evidence="1" id="KW-0812">Transmembrane</keyword>
<sequence>MKRLHLSYLRASSRTFVGYGVLQISSVFVIGYGMKCL</sequence>
<accession>A0A0A9GJN5</accession>